<dbReference type="OrthoDB" id="5198182at2"/>
<protein>
    <submittedName>
        <fullName evidence="1">Uncharacterized protein</fullName>
    </submittedName>
</protein>
<dbReference type="STRING" id="218821.SAMN05421837_107323"/>
<sequence>MTAADRLARIADAHVRAILEGGLFDDFCMECQLPWPCPTYVWATTERNVCATWNPLDDEDGEDG</sequence>
<proteinExistence type="predicted"/>
<dbReference type="AlphaFoldDB" id="A0A1H5R9Z5"/>
<keyword evidence="2" id="KW-1185">Reference proteome</keyword>
<evidence type="ECO:0000313" key="1">
    <source>
        <dbReference type="EMBL" id="SEF34328.1"/>
    </source>
</evidence>
<dbReference type="RefSeq" id="WP_086681458.1">
    <property type="nucleotide sequence ID" value="NZ_FNUJ01000007.1"/>
</dbReference>
<dbReference type="Proteomes" id="UP000198878">
    <property type="component" value="Unassembled WGS sequence"/>
</dbReference>
<dbReference type="EMBL" id="FNUJ01000007">
    <property type="protein sequence ID" value="SEF34328.1"/>
    <property type="molecule type" value="Genomic_DNA"/>
</dbReference>
<organism evidence="1 2">
    <name type="scientific">Amycolatopsis pretoriensis</name>
    <dbReference type="NCBI Taxonomy" id="218821"/>
    <lineage>
        <taxon>Bacteria</taxon>
        <taxon>Bacillati</taxon>
        <taxon>Actinomycetota</taxon>
        <taxon>Actinomycetes</taxon>
        <taxon>Pseudonocardiales</taxon>
        <taxon>Pseudonocardiaceae</taxon>
        <taxon>Amycolatopsis</taxon>
    </lineage>
</organism>
<reference evidence="2" key="1">
    <citation type="submission" date="2016-10" db="EMBL/GenBank/DDBJ databases">
        <authorList>
            <person name="Varghese N."/>
            <person name="Submissions S."/>
        </authorList>
    </citation>
    <scope>NUCLEOTIDE SEQUENCE [LARGE SCALE GENOMIC DNA]</scope>
    <source>
        <strain evidence="2">DSM 44654</strain>
    </source>
</reference>
<name>A0A1H5R9Z5_9PSEU</name>
<gene>
    <name evidence="1" type="ORF">SAMN05421837_107323</name>
</gene>
<accession>A0A1H5R9Z5</accession>
<evidence type="ECO:0000313" key="2">
    <source>
        <dbReference type="Proteomes" id="UP000198878"/>
    </source>
</evidence>